<dbReference type="RefSeq" id="WP_136561738.1">
    <property type="nucleotide sequence ID" value="NZ_BAABLS010000001.1"/>
</dbReference>
<dbReference type="EMBL" id="STGW01000002">
    <property type="protein sequence ID" value="THV17803.1"/>
    <property type="molecule type" value="Genomic_DNA"/>
</dbReference>
<accession>A0A4S8NLD5</accession>
<protein>
    <recommendedName>
        <fullName evidence="4">Lipoprotein</fullName>
    </recommendedName>
</protein>
<feature type="signal peptide" evidence="1">
    <location>
        <begin position="1"/>
        <end position="27"/>
    </location>
</feature>
<keyword evidence="1" id="KW-0732">Signal</keyword>
<comment type="caution">
    <text evidence="2">The sequence shown here is derived from an EMBL/GenBank/DDBJ whole genome shotgun (WGS) entry which is preliminary data.</text>
</comment>
<dbReference type="AlphaFoldDB" id="A0A4S8NLD5"/>
<reference evidence="2 3" key="1">
    <citation type="journal article" date="2009" name="Int. J. Syst. Evol. Microbiol.">
        <title>Nocardioides caeni sp. nov., isolated from wastewater.</title>
        <authorList>
            <person name="Yoon J.H."/>
            <person name="Kang S.J."/>
            <person name="Park S."/>
            <person name="Kim W."/>
            <person name="Oh T.K."/>
        </authorList>
    </citation>
    <scope>NUCLEOTIDE SEQUENCE [LARGE SCALE GENOMIC DNA]</scope>
    <source>
        <strain evidence="2 3">DSM 23134</strain>
    </source>
</reference>
<keyword evidence="3" id="KW-1185">Reference proteome</keyword>
<evidence type="ECO:0000256" key="1">
    <source>
        <dbReference type="SAM" id="SignalP"/>
    </source>
</evidence>
<proteinExistence type="predicted"/>
<evidence type="ECO:0008006" key="4">
    <source>
        <dbReference type="Google" id="ProtNLM"/>
    </source>
</evidence>
<dbReference type="PROSITE" id="PS51257">
    <property type="entry name" value="PROKAR_LIPOPROTEIN"/>
    <property type="match status" value="1"/>
</dbReference>
<feature type="chain" id="PRO_5020304558" description="Lipoprotein" evidence="1">
    <location>
        <begin position="28"/>
        <end position="160"/>
    </location>
</feature>
<name>A0A4S8NLD5_9ACTN</name>
<organism evidence="2 3">
    <name type="scientific">Nocardioides caeni</name>
    <dbReference type="NCBI Taxonomy" id="574700"/>
    <lineage>
        <taxon>Bacteria</taxon>
        <taxon>Bacillati</taxon>
        <taxon>Actinomycetota</taxon>
        <taxon>Actinomycetes</taxon>
        <taxon>Propionibacteriales</taxon>
        <taxon>Nocardioidaceae</taxon>
        <taxon>Nocardioides</taxon>
    </lineage>
</organism>
<gene>
    <name evidence="2" type="ORF">E9934_04885</name>
</gene>
<evidence type="ECO:0000313" key="2">
    <source>
        <dbReference type="EMBL" id="THV17803.1"/>
    </source>
</evidence>
<sequence length="160" mass="16811">MTRRPRCAAPLLLLTVLAAGCDTDATAGATPPARTADSFCATYWQEKDAYLAKYGARSDTVDQLSADDPLAAFLVSVSSLGEALGDVVIIFDKLEATAPDEIQPDVASIRDSLQKSIDSSGDAVDNPWGALLGSLVQGLTTQGSWQRLGDYVVDTCGETP</sequence>
<dbReference type="Proteomes" id="UP000307087">
    <property type="component" value="Unassembled WGS sequence"/>
</dbReference>
<evidence type="ECO:0000313" key="3">
    <source>
        <dbReference type="Proteomes" id="UP000307087"/>
    </source>
</evidence>
<dbReference type="OrthoDB" id="5144771at2"/>